<feature type="transmembrane region" description="Helical" evidence="6">
    <location>
        <begin position="149"/>
        <end position="169"/>
    </location>
</feature>
<evidence type="ECO:0000256" key="5">
    <source>
        <dbReference type="ARBA" id="ARBA00023136"/>
    </source>
</evidence>
<feature type="transmembrane region" description="Helical" evidence="6">
    <location>
        <begin position="74"/>
        <end position="91"/>
    </location>
</feature>
<keyword evidence="8" id="KW-1185">Reference proteome</keyword>
<reference evidence="7 8" key="1">
    <citation type="submission" date="2019-12" db="EMBL/GenBank/DDBJ databases">
        <title>Genomic-based taxomic classification of the family Erythrobacteraceae.</title>
        <authorList>
            <person name="Xu L."/>
        </authorList>
    </citation>
    <scope>NUCLEOTIDE SEQUENCE [LARGE SCALE GENOMIC DNA]</scope>
    <source>
        <strain evidence="7 8">LMG 29518</strain>
    </source>
</reference>
<comment type="caution">
    <text evidence="7">The sequence shown here is derived from an EMBL/GenBank/DDBJ whole genome shotgun (WGS) entry which is preliminary data.</text>
</comment>
<keyword evidence="4 6" id="KW-1133">Transmembrane helix</keyword>
<feature type="transmembrane region" description="Helical" evidence="6">
    <location>
        <begin position="111"/>
        <end position="137"/>
    </location>
</feature>
<evidence type="ECO:0000256" key="2">
    <source>
        <dbReference type="ARBA" id="ARBA00022475"/>
    </source>
</evidence>
<dbReference type="PANTHER" id="PTHR30086">
    <property type="entry name" value="ARGININE EXPORTER PROTEIN ARGO"/>
    <property type="match status" value="1"/>
</dbReference>
<keyword evidence="2" id="KW-1003">Cell membrane</keyword>
<evidence type="ECO:0000313" key="7">
    <source>
        <dbReference type="EMBL" id="MXO66822.1"/>
    </source>
</evidence>
<keyword evidence="5 6" id="KW-0472">Membrane</keyword>
<comment type="subcellular location">
    <subcellularLocation>
        <location evidence="1">Cell membrane</location>
        <topology evidence="1">Multi-pass membrane protein</topology>
    </subcellularLocation>
</comment>
<dbReference type="Proteomes" id="UP000438476">
    <property type="component" value="Unassembled WGS sequence"/>
</dbReference>
<dbReference type="Pfam" id="PF01810">
    <property type="entry name" value="LysE"/>
    <property type="match status" value="1"/>
</dbReference>
<proteinExistence type="predicted"/>
<gene>
    <name evidence="7" type="ORF">GRI91_13735</name>
</gene>
<dbReference type="RefSeq" id="WP_160737262.1">
    <property type="nucleotide sequence ID" value="NZ_WTYT01000006.1"/>
</dbReference>
<feature type="transmembrane region" description="Helical" evidence="6">
    <location>
        <begin position="6"/>
        <end position="29"/>
    </location>
</feature>
<dbReference type="OrthoDB" id="9804822at2"/>
<keyword evidence="3 6" id="KW-0812">Transmembrane</keyword>
<dbReference type="AlphaFoldDB" id="A0A6I4T963"/>
<feature type="transmembrane region" description="Helical" evidence="6">
    <location>
        <begin position="41"/>
        <end position="68"/>
    </location>
</feature>
<dbReference type="GO" id="GO:0005886">
    <property type="term" value="C:plasma membrane"/>
    <property type="evidence" value="ECO:0007669"/>
    <property type="project" value="UniProtKB-SubCell"/>
</dbReference>
<evidence type="ECO:0000313" key="8">
    <source>
        <dbReference type="Proteomes" id="UP000438476"/>
    </source>
</evidence>
<sequence>MGFDQLLPFFGAMLALAALPSSSVALVVWRSSRFGTGNGVAAAVGVALGDVLFVGLACAGMSVLSVWMGSLFGILRYAAAAYLIWVGIGLLRDAGKVPEVGHVPASGRWAFSLLAGLGLTLGDVKAIAFYAALFPAFLDVAVLRGPDMLLIAALTFMAIFSVKCCYAFAARAIIRRWPGRLSAAPVKMVAGAGCVAAGGYMICRP</sequence>
<dbReference type="InterPro" id="IPR001123">
    <property type="entry name" value="LeuE-type"/>
</dbReference>
<protein>
    <submittedName>
        <fullName evidence="7">LysE family transporter</fullName>
    </submittedName>
</protein>
<evidence type="ECO:0000256" key="1">
    <source>
        <dbReference type="ARBA" id="ARBA00004651"/>
    </source>
</evidence>
<dbReference type="EMBL" id="WTYT01000006">
    <property type="protein sequence ID" value="MXO66822.1"/>
    <property type="molecule type" value="Genomic_DNA"/>
</dbReference>
<organism evidence="7 8">
    <name type="scientific">Altericroceibacterium endophyticum</name>
    <dbReference type="NCBI Taxonomy" id="1808508"/>
    <lineage>
        <taxon>Bacteria</taxon>
        <taxon>Pseudomonadati</taxon>
        <taxon>Pseudomonadota</taxon>
        <taxon>Alphaproteobacteria</taxon>
        <taxon>Sphingomonadales</taxon>
        <taxon>Erythrobacteraceae</taxon>
        <taxon>Altericroceibacterium</taxon>
    </lineage>
</organism>
<name>A0A6I4T963_9SPHN</name>
<dbReference type="GO" id="GO:0015171">
    <property type="term" value="F:amino acid transmembrane transporter activity"/>
    <property type="evidence" value="ECO:0007669"/>
    <property type="project" value="TreeGrafter"/>
</dbReference>
<accession>A0A6I4T963</accession>
<dbReference type="PANTHER" id="PTHR30086:SF20">
    <property type="entry name" value="ARGININE EXPORTER PROTEIN ARGO-RELATED"/>
    <property type="match status" value="1"/>
</dbReference>
<evidence type="ECO:0000256" key="6">
    <source>
        <dbReference type="SAM" id="Phobius"/>
    </source>
</evidence>
<evidence type="ECO:0000256" key="3">
    <source>
        <dbReference type="ARBA" id="ARBA00022692"/>
    </source>
</evidence>
<evidence type="ECO:0000256" key="4">
    <source>
        <dbReference type="ARBA" id="ARBA00022989"/>
    </source>
</evidence>